<name>D3V4T9_XENBS</name>
<dbReference type="RefSeq" id="WP_012989887.1">
    <property type="nucleotide sequence ID" value="NC_013892.1"/>
</dbReference>
<evidence type="ECO:0000313" key="2">
    <source>
        <dbReference type="Proteomes" id="UP000002045"/>
    </source>
</evidence>
<sequence length="50" mass="5738">MNLSDSLFALCCQKIYDFSCLAEESVTPEVVERVRHAMSEKYDSTQPDNH</sequence>
<dbReference type="EMBL" id="FN667741">
    <property type="protein sequence ID" value="CBJ82668.1"/>
    <property type="molecule type" value="Genomic_DNA"/>
</dbReference>
<gene>
    <name evidence="1" type="ordered locus">XBJ1_3550</name>
</gene>
<protein>
    <submittedName>
        <fullName evidence="1">Uncharacterized protein</fullName>
    </submittedName>
</protein>
<proteinExistence type="predicted"/>
<organism evidence="1 2">
    <name type="scientific">Xenorhabdus bovienii (strain SS-2004)</name>
    <name type="common">Xenorhabdus nematophila subsp. bovienii</name>
    <dbReference type="NCBI Taxonomy" id="406818"/>
    <lineage>
        <taxon>Bacteria</taxon>
        <taxon>Pseudomonadati</taxon>
        <taxon>Pseudomonadota</taxon>
        <taxon>Gammaproteobacteria</taxon>
        <taxon>Enterobacterales</taxon>
        <taxon>Morganellaceae</taxon>
        <taxon>Xenorhabdus</taxon>
    </lineage>
</organism>
<accession>D3V4T9</accession>
<dbReference type="KEGG" id="xbo:XBJ1_3550"/>
<dbReference type="AlphaFoldDB" id="D3V4T9"/>
<dbReference type="Proteomes" id="UP000002045">
    <property type="component" value="Chromosome"/>
</dbReference>
<reference evidence="1" key="1">
    <citation type="journal article" date="2011" name="PLoS ONE">
        <title>The entomopathogenic bacterial endosymbionts xenorhabdus and photorhabdus: convergent lifestyles from divergent genomes.</title>
        <authorList>
            <person name="Chaston J.M."/>
            <person name="Suen G."/>
            <person name="Tucker S.L."/>
            <person name="Andersen A.W."/>
            <person name="Bhasin A."/>
            <person name="Bode E."/>
            <person name="Bode H.B."/>
            <person name="Brachmann A.O."/>
            <person name="Cowles C.E."/>
            <person name="Cowles K.N."/>
            <person name="Darby C."/>
            <person name="de Leon L."/>
            <person name="Drace K."/>
            <person name="Du Z."/>
            <person name="Givaudan A."/>
            <person name="Herbert Tran E.E."/>
            <person name="Jewell K.A."/>
            <person name="Knack J.J."/>
            <person name="Krasomil-Osterfeld K.C."/>
            <person name="Kukor R."/>
            <person name="Lanois A."/>
            <person name="Latreille P."/>
            <person name="Leimgruber N.K."/>
            <person name="Lipke C.M."/>
            <person name="Liu R."/>
            <person name="Lu X."/>
            <person name="Martens E.C."/>
            <person name="Marri P.R."/>
            <person name="Medigue C."/>
            <person name="Menard M.L."/>
            <person name="Miller N.M."/>
            <person name="Morales-Soto N."/>
            <person name="Norton S."/>
            <person name="Ogier J.C."/>
            <person name="Orchard S.S."/>
            <person name="Park D."/>
            <person name="Park Y."/>
            <person name="Qurollo B.A."/>
            <person name="Sugar D.R."/>
            <person name="Richards G.R."/>
            <person name="Rouy Z."/>
            <person name="Slominski B."/>
            <person name="Slominski K."/>
            <person name="Snyder H."/>
            <person name="Tjaden B.C."/>
            <person name="van der Hoeven R."/>
            <person name="Welch R.D."/>
            <person name="Wheeler C."/>
            <person name="Xiang B."/>
            <person name="Barbazuk B."/>
            <person name="Gaudriault S."/>
            <person name="Goodner B."/>
            <person name="Slater S.C."/>
            <person name="Forst S."/>
            <person name="Goldman B.S."/>
            <person name="Goodrich-Blair H."/>
        </authorList>
    </citation>
    <scope>NUCLEOTIDE SEQUENCE [LARGE SCALE GENOMIC DNA]</scope>
    <source>
        <strain evidence="1">SS-2004</strain>
    </source>
</reference>
<dbReference type="STRING" id="406818.XBJ1_3550"/>
<evidence type="ECO:0000313" key="1">
    <source>
        <dbReference type="EMBL" id="CBJ82668.1"/>
    </source>
</evidence>
<dbReference type="HOGENOM" id="CLU_3124199_0_0_6"/>